<feature type="region of interest" description="Disordered" evidence="1">
    <location>
        <begin position="202"/>
        <end position="221"/>
    </location>
</feature>
<keyword evidence="2" id="KW-1133">Transmembrane helix</keyword>
<evidence type="ECO:0000313" key="3">
    <source>
        <dbReference type="EMBL" id="KAF7491414.1"/>
    </source>
</evidence>
<dbReference type="AlphaFoldDB" id="A0A834VDT2"/>
<evidence type="ECO:0000256" key="2">
    <source>
        <dbReference type="SAM" id="Phobius"/>
    </source>
</evidence>
<evidence type="ECO:0000256" key="1">
    <source>
        <dbReference type="SAM" id="MobiDB-lite"/>
    </source>
</evidence>
<protein>
    <submittedName>
        <fullName evidence="3 4">Uncharacterized protein</fullName>
    </submittedName>
</protein>
<reference evidence="3" key="2">
    <citation type="submission" date="2020-01" db="EMBL/GenBank/DDBJ databases">
        <authorList>
            <person name="Korhonen P.K.K."/>
            <person name="Guangxu M.G."/>
            <person name="Wang T.W."/>
            <person name="Stroehlein A.J.S."/>
            <person name="Young N.D."/>
            <person name="Ang C.-S.A."/>
            <person name="Fernando D.W.F."/>
            <person name="Lu H.L."/>
            <person name="Taylor S.T."/>
            <person name="Ehtesham M.E.M."/>
            <person name="Najaraj S.H.N."/>
            <person name="Harsha G.H.G."/>
            <person name="Madugundu A.M."/>
            <person name="Renuse S.R."/>
            <person name="Holt D.H."/>
            <person name="Pandey A.P."/>
            <person name="Papenfuss A.P."/>
            <person name="Gasser R.B.G."/>
            <person name="Fischer K.F."/>
        </authorList>
    </citation>
    <scope>NUCLEOTIDE SEQUENCE</scope>
    <source>
        <strain evidence="3">SSS_KF_BRIS2020</strain>
    </source>
</reference>
<reference evidence="5" key="1">
    <citation type="journal article" date="2020" name="PLoS Negl. Trop. Dis.">
        <title>High-quality nuclear genome for Sarcoptes scabiei-A critical resource for a neglected parasite.</title>
        <authorList>
            <person name="Korhonen P.K."/>
            <person name="Gasser R.B."/>
            <person name="Ma G."/>
            <person name="Wang T."/>
            <person name="Stroehlein A.J."/>
            <person name="Young N.D."/>
            <person name="Ang C.S."/>
            <person name="Fernando D.D."/>
            <person name="Lu H.C."/>
            <person name="Taylor S."/>
            <person name="Reynolds S.L."/>
            <person name="Mofiz E."/>
            <person name="Najaraj S.H."/>
            <person name="Gowda H."/>
            <person name="Madugundu A."/>
            <person name="Renuse S."/>
            <person name="Holt D."/>
            <person name="Pandey A."/>
            <person name="Papenfuss A.T."/>
            <person name="Fischer K."/>
        </authorList>
    </citation>
    <scope>NUCLEOTIDE SEQUENCE [LARGE SCALE GENOMIC DNA]</scope>
</reference>
<evidence type="ECO:0000313" key="5">
    <source>
        <dbReference type="Proteomes" id="UP000070412"/>
    </source>
</evidence>
<reference evidence="4" key="3">
    <citation type="submission" date="2022-06" db="UniProtKB">
        <authorList>
            <consortium name="EnsemblMetazoa"/>
        </authorList>
    </citation>
    <scope>IDENTIFICATION</scope>
</reference>
<dbReference type="EMBL" id="WVUK01000060">
    <property type="protein sequence ID" value="KAF7491414.1"/>
    <property type="molecule type" value="Genomic_DNA"/>
</dbReference>
<organism evidence="3">
    <name type="scientific">Sarcoptes scabiei</name>
    <name type="common">Itch mite</name>
    <name type="synonym">Acarus scabiei</name>
    <dbReference type="NCBI Taxonomy" id="52283"/>
    <lineage>
        <taxon>Eukaryota</taxon>
        <taxon>Metazoa</taxon>
        <taxon>Ecdysozoa</taxon>
        <taxon>Arthropoda</taxon>
        <taxon>Chelicerata</taxon>
        <taxon>Arachnida</taxon>
        <taxon>Acari</taxon>
        <taxon>Acariformes</taxon>
        <taxon>Sarcoptiformes</taxon>
        <taxon>Astigmata</taxon>
        <taxon>Psoroptidia</taxon>
        <taxon>Sarcoptoidea</taxon>
        <taxon>Sarcoptidae</taxon>
        <taxon>Sarcoptinae</taxon>
        <taxon>Sarcoptes</taxon>
    </lineage>
</organism>
<feature type="transmembrane region" description="Helical" evidence="2">
    <location>
        <begin position="74"/>
        <end position="92"/>
    </location>
</feature>
<keyword evidence="2" id="KW-0472">Membrane</keyword>
<keyword evidence="2" id="KW-0812">Transmembrane</keyword>
<dbReference type="OrthoDB" id="8181631at2759"/>
<dbReference type="Proteomes" id="UP000070412">
    <property type="component" value="Unassembled WGS sequence"/>
</dbReference>
<sequence length="221" mass="25064">MNQTNSIRNRRQFAGNSLQHYPSSFWSTFVPSSPSQSFSSTTSVSTSSPAAASSSSSSSSSSLRRISTTNSSSIMLMIVLISIYFVLLSWNFTQTFGFPVGGLEFHPPFDHRSAMNTLKELDKYYSQMARPRFGKRADSEPNSNSNSNYNNVATIRDADEMILDQGPYRWLLIDRQQPLTKLTENYLLEILADNWKRQHQTLTKNQNDQSHLNGNSSKRRK</sequence>
<feature type="region of interest" description="Disordered" evidence="1">
    <location>
        <begin position="40"/>
        <end position="64"/>
    </location>
</feature>
<dbReference type="EnsemblMetazoa" id="SSS_5369s_mrna">
    <property type="protein sequence ID" value="KAF7491414.1"/>
    <property type="gene ID" value="SSS_5369"/>
</dbReference>
<accession>A0A834VDT2</accession>
<name>A0A834VDT2_SARSC</name>
<proteinExistence type="predicted"/>
<evidence type="ECO:0000313" key="4">
    <source>
        <dbReference type="EnsemblMetazoa" id="KAF7491414.1"/>
    </source>
</evidence>
<gene>
    <name evidence="3" type="ORF">SSS_5369</name>
</gene>
<keyword evidence="5" id="KW-1185">Reference proteome</keyword>